<name>A0A5J4TC70_9EUKA</name>
<proteinExistence type="predicted"/>
<reference evidence="2 3" key="1">
    <citation type="submission" date="2019-03" db="EMBL/GenBank/DDBJ databases">
        <title>Single cell metagenomics reveals metabolic interactions within the superorganism composed of flagellate Streblomastix strix and complex community of Bacteroidetes bacteria on its surface.</title>
        <authorList>
            <person name="Treitli S.C."/>
            <person name="Kolisko M."/>
            <person name="Husnik F."/>
            <person name="Keeling P."/>
            <person name="Hampl V."/>
        </authorList>
    </citation>
    <scope>NUCLEOTIDE SEQUENCE [LARGE SCALE GENOMIC DNA]</scope>
    <source>
        <strain evidence="2">ST1C</strain>
    </source>
</reference>
<feature type="transmembrane region" description="Helical" evidence="1">
    <location>
        <begin position="54"/>
        <end position="79"/>
    </location>
</feature>
<keyword evidence="1" id="KW-1133">Transmembrane helix</keyword>
<evidence type="ECO:0000256" key="1">
    <source>
        <dbReference type="SAM" id="Phobius"/>
    </source>
</evidence>
<evidence type="ECO:0008006" key="4">
    <source>
        <dbReference type="Google" id="ProtNLM"/>
    </source>
</evidence>
<feature type="transmembrane region" description="Helical" evidence="1">
    <location>
        <begin position="140"/>
        <end position="163"/>
    </location>
</feature>
<feature type="non-terminal residue" evidence="2">
    <location>
        <position position="1"/>
    </location>
</feature>
<gene>
    <name evidence="2" type="ORF">EZS28_049202</name>
</gene>
<evidence type="ECO:0000313" key="3">
    <source>
        <dbReference type="Proteomes" id="UP000324800"/>
    </source>
</evidence>
<organism evidence="2 3">
    <name type="scientific">Streblomastix strix</name>
    <dbReference type="NCBI Taxonomy" id="222440"/>
    <lineage>
        <taxon>Eukaryota</taxon>
        <taxon>Metamonada</taxon>
        <taxon>Preaxostyla</taxon>
        <taxon>Oxymonadida</taxon>
        <taxon>Streblomastigidae</taxon>
        <taxon>Streblomastix</taxon>
    </lineage>
</organism>
<feature type="transmembrane region" description="Helical" evidence="1">
    <location>
        <begin position="86"/>
        <end position="105"/>
    </location>
</feature>
<dbReference type="EMBL" id="SNRW01034888">
    <property type="protein sequence ID" value="KAA6355271.1"/>
    <property type="molecule type" value="Genomic_DNA"/>
</dbReference>
<feature type="transmembrane region" description="Helical" evidence="1">
    <location>
        <begin position="202"/>
        <end position="224"/>
    </location>
</feature>
<feature type="non-terminal residue" evidence="2">
    <location>
        <position position="316"/>
    </location>
</feature>
<feature type="transmembrane region" description="Helical" evidence="1">
    <location>
        <begin position="236"/>
        <end position="257"/>
    </location>
</feature>
<evidence type="ECO:0000313" key="2">
    <source>
        <dbReference type="EMBL" id="KAA6355271.1"/>
    </source>
</evidence>
<feature type="transmembrane region" description="Helical" evidence="1">
    <location>
        <begin position="263"/>
        <end position="285"/>
    </location>
</feature>
<dbReference type="Proteomes" id="UP000324800">
    <property type="component" value="Unassembled WGS sequence"/>
</dbReference>
<keyword evidence="1" id="KW-0472">Membrane</keyword>
<sequence length="316" mass="36423">QMPFWIFNLLVNTINYIGMTVRWHDWPISNKIYPTILDFFGYIDFTISWKSDGFLLGMNIVFCVLQLIAMVGIVISTLLNRTERNIAVFSFMVNLIGQLMAYPFYQPGINAFIGGYQCFGIIEGNAHTTVTIDCNKSYRLILTIICTVMMAMYLLVCGMIRLFIFAHNLKKGGIWTTQVGIFQFAQFVLITIYMFVSLLLRAYPLVTAILGLVFFTLLLLIPMFYRNFQHPRGNAVQGCAMSVVVVFYIMAVIFEATGSDKPIWLQVILWIVFGILQLTIPLLVYQLTYKMSVNEWAMRQGEVVPELTRRREQYEM</sequence>
<protein>
    <recommendedName>
        <fullName evidence="4">Transmembrane protein</fullName>
    </recommendedName>
</protein>
<dbReference type="AlphaFoldDB" id="A0A5J4TC70"/>
<accession>A0A5J4TC70</accession>
<feature type="transmembrane region" description="Helical" evidence="1">
    <location>
        <begin position="175"/>
        <end position="196"/>
    </location>
</feature>
<comment type="caution">
    <text evidence="2">The sequence shown here is derived from an EMBL/GenBank/DDBJ whole genome shotgun (WGS) entry which is preliminary data.</text>
</comment>
<keyword evidence="1" id="KW-0812">Transmembrane</keyword>